<comment type="catalytic activity">
    <reaction evidence="8 9">
        <text>NAD(+) + ATP = ADP + NADP(+) + H(+)</text>
        <dbReference type="Rhea" id="RHEA:18629"/>
        <dbReference type="ChEBI" id="CHEBI:15378"/>
        <dbReference type="ChEBI" id="CHEBI:30616"/>
        <dbReference type="ChEBI" id="CHEBI:57540"/>
        <dbReference type="ChEBI" id="CHEBI:58349"/>
        <dbReference type="ChEBI" id="CHEBI:456216"/>
        <dbReference type="EC" id="2.7.1.23"/>
    </reaction>
</comment>
<dbReference type="GO" id="GO:0051287">
    <property type="term" value="F:NAD binding"/>
    <property type="evidence" value="ECO:0007669"/>
    <property type="project" value="UniProtKB-ARBA"/>
</dbReference>
<dbReference type="GO" id="GO:0006741">
    <property type="term" value="P:NADP+ biosynthetic process"/>
    <property type="evidence" value="ECO:0007669"/>
    <property type="project" value="UniProtKB-UniRule"/>
</dbReference>
<keyword evidence="11" id="KW-1185">Reference proteome</keyword>
<dbReference type="Gene3D" id="2.60.200.30">
    <property type="entry name" value="Probable inorganic polyphosphate/atp-NAD kinase, domain 2"/>
    <property type="match status" value="1"/>
</dbReference>
<dbReference type="Pfam" id="PF01513">
    <property type="entry name" value="NAD_kinase"/>
    <property type="match status" value="1"/>
</dbReference>
<proteinExistence type="inferred from homology"/>
<evidence type="ECO:0000256" key="6">
    <source>
        <dbReference type="ARBA" id="ARBA00022857"/>
    </source>
</evidence>
<comment type="function">
    <text evidence="9">Involved in the regulation of the intracellular balance of NAD and NADP, and is a key enzyme in the biosynthesis of NADP. Catalyzes specifically the phosphorylation on 2'-hydroxyl of the adenosine moiety of NAD to yield NADP.</text>
</comment>
<feature type="binding site" evidence="9">
    <location>
        <position position="151"/>
    </location>
    <ligand>
        <name>NAD(+)</name>
        <dbReference type="ChEBI" id="CHEBI:57540"/>
    </ligand>
</feature>
<keyword evidence="2 9" id="KW-0808">Transferase</keyword>
<name>A0A4R2PDR3_9BACL</name>
<dbReference type="InterPro" id="IPR002504">
    <property type="entry name" value="NADK"/>
</dbReference>
<dbReference type="GO" id="GO:0019674">
    <property type="term" value="P:NAD+ metabolic process"/>
    <property type="evidence" value="ECO:0007669"/>
    <property type="project" value="InterPro"/>
</dbReference>
<dbReference type="Gene3D" id="3.40.50.10330">
    <property type="entry name" value="Probable inorganic polyphosphate/atp-NAD kinase, domain 1"/>
    <property type="match status" value="1"/>
</dbReference>
<dbReference type="GO" id="GO:0003951">
    <property type="term" value="F:NAD+ kinase activity"/>
    <property type="evidence" value="ECO:0007669"/>
    <property type="project" value="UniProtKB-UniRule"/>
</dbReference>
<comment type="caution">
    <text evidence="10">The sequence shown here is derived from an EMBL/GenBank/DDBJ whole genome shotgun (WGS) entry which is preliminary data.</text>
</comment>
<evidence type="ECO:0000256" key="5">
    <source>
        <dbReference type="ARBA" id="ARBA00022840"/>
    </source>
</evidence>
<dbReference type="PANTHER" id="PTHR20275:SF9">
    <property type="entry name" value="NAD KINASE 2"/>
    <property type="match status" value="1"/>
</dbReference>
<sequence length="265" mass="30298">MEARNKLYFFYKNTKKLHPQVEELKAFAESQDFHLVNDPAEANIITSIGGDGAFLQAVRKTGFRDDCLYLGISTGQLGFYCDFNINAHKDMLEAIRNEQIEVRKYPIIQVEIDGDTRLYCLNECSIRTSTIKVFSIEVYIDNLHFETFKGDGMIISTPTGSSGYNKSVNGAVIDPKIPCLQVSELASLNNNYYRTLGSAFVLNQERELTLKIKENINNYPIIGLDNEAYSIRSNKEIKITLPDRRIKTVKLKDNSFWHKVQRSFL</sequence>
<dbReference type="Proteomes" id="UP000295416">
    <property type="component" value="Unassembled WGS sequence"/>
</dbReference>
<dbReference type="GO" id="GO:0005737">
    <property type="term" value="C:cytoplasm"/>
    <property type="evidence" value="ECO:0007669"/>
    <property type="project" value="UniProtKB-SubCell"/>
</dbReference>
<dbReference type="RefSeq" id="WP_207902895.1">
    <property type="nucleotide sequence ID" value="NZ_SLXK01000001.1"/>
</dbReference>
<feature type="binding site" evidence="9">
    <location>
        <begin position="122"/>
        <end position="123"/>
    </location>
    <ligand>
        <name>NAD(+)</name>
        <dbReference type="ChEBI" id="CHEBI:57540"/>
    </ligand>
</feature>
<feature type="binding site" evidence="9">
    <location>
        <position position="149"/>
    </location>
    <ligand>
        <name>NAD(+)</name>
        <dbReference type="ChEBI" id="CHEBI:57540"/>
    </ligand>
</feature>
<feature type="binding site" evidence="9">
    <location>
        <begin position="51"/>
        <end position="52"/>
    </location>
    <ligand>
        <name>NAD(+)</name>
        <dbReference type="ChEBI" id="CHEBI:57540"/>
    </ligand>
</feature>
<dbReference type="SUPFAM" id="SSF111331">
    <property type="entry name" value="NAD kinase/diacylglycerol kinase-like"/>
    <property type="match status" value="1"/>
</dbReference>
<feature type="active site" description="Proton acceptor" evidence="9">
    <location>
        <position position="51"/>
    </location>
</feature>
<dbReference type="HAMAP" id="MF_00361">
    <property type="entry name" value="NAD_kinase"/>
    <property type="match status" value="1"/>
</dbReference>
<dbReference type="InterPro" id="IPR017437">
    <property type="entry name" value="ATP-NAD_kinase_PpnK-typ_C"/>
</dbReference>
<dbReference type="InterPro" id="IPR017438">
    <property type="entry name" value="ATP-NAD_kinase_N"/>
</dbReference>
<evidence type="ECO:0000256" key="3">
    <source>
        <dbReference type="ARBA" id="ARBA00022741"/>
    </source>
</evidence>
<keyword evidence="5 9" id="KW-0067">ATP-binding</keyword>
<dbReference type="InterPro" id="IPR016064">
    <property type="entry name" value="NAD/diacylglycerol_kinase_sf"/>
</dbReference>
<feature type="binding site" evidence="9">
    <location>
        <begin position="162"/>
        <end position="167"/>
    </location>
    <ligand>
        <name>NAD(+)</name>
        <dbReference type="ChEBI" id="CHEBI:57540"/>
    </ligand>
</feature>
<gene>
    <name evidence="9" type="primary">nadK</name>
    <name evidence="10" type="ORF">EV207_10127</name>
</gene>
<dbReference type="GO" id="GO:0046872">
    <property type="term" value="F:metal ion binding"/>
    <property type="evidence" value="ECO:0007669"/>
    <property type="project" value="UniProtKB-UniRule"/>
</dbReference>
<dbReference type="EMBL" id="SLXK01000001">
    <property type="protein sequence ID" value="TCP32055.1"/>
    <property type="molecule type" value="Genomic_DNA"/>
</dbReference>
<comment type="caution">
    <text evidence="9">Lacks conserved residue(s) required for the propagation of feature annotation.</text>
</comment>
<comment type="similarity">
    <text evidence="9">Belongs to the NAD kinase family.</text>
</comment>
<keyword evidence="4 9" id="KW-0418">Kinase</keyword>
<evidence type="ECO:0000256" key="9">
    <source>
        <dbReference type="HAMAP-Rule" id="MF_00361"/>
    </source>
</evidence>
<dbReference type="EC" id="2.7.1.23" evidence="9"/>
<dbReference type="NCBIfam" id="NF002902">
    <property type="entry name" value="PRK03501.1"/>
    <property type="match status" value="1"/>
</dbReference>
<dbReference type="AlphaFoldDB" id="A0A4R2PDR3"/>
<comment type="cofactor">
    <cofactor evidence="9">
        <name>a divalent metal cation</name>
        <dbReference type="ChEBI" id="CHEBI:60240"/>
    </cofactor>
</comment>
<evidence type="ECO:0000256" key="2">
    <source>
        <dbReference type="ARBA" id="ARBA00022679"/>
    </source>
</evidence>
<keyword evidence="1 9" id="KW-0963">Cytoplasm</keyword>
<keyword evidence="6 9" id="KW-0521">NADP</keyword>
<evidence type="ECO:0000256" key="8">
    <source>
        <dbReference type="ARBA" id="ARBA00047925"/>
    </source>
</evidence>
<evidence type="ECO:0000256" key="1">
    <source>
        <dbReference type="ARBA" id="ARBA00022490"/>
    </source>
</evidence>
<accession>A0A4R2PDR3</accession>
<dbReference type="PANTHER" id="PTHR20275">
    <property type="entry name" value="NAD KINASE"/>
    <property type="match status" value="1"/>
</dbReference>
<dbReference type="GO" id="GO:0005524">
    <property type="term" value="F:ATP binding"/>
    <property type="evidence" value="ECO:0007669"/>
    <property type="project" value="UniProtKB-KW"/>
</dbReference>
<organism evidence="10 11">
    <name type="scientific">Scopulibacillus darangshiensis</name>
    <dbReference type="NCBI Taxonomy" id="442528"/>
    <lineage>
        <taxon>Bacteria</taxon>
        <taxon>Bacillati</taxon>
        <taxon>Bacillota</taxon>
        <taxon>Bacilli</taxon>
        <taxon>Bacillales</taxon>
        <taxon>Sporolactobacillaceae</taxon>
        <taxon>Scopulibacillus</taxon>
    </lineage>
</organism>
<reference evidence="10 11" key="1">
    <citation type="submission" date="2019-03" db="EMBL/GenBank/DDBJ databases">
        <title>Genomic Encyclopedia of Type Strains, Phase IV (KMG-IV): sequencing the most valuable type-strain genomes for metagenomic binning, comparative biology and taxonomic classification.</title>
        <authorList>
            <person name="Goeker M."/>
        </authorList>
    </citation>
    <scope>NUCLEOTIDE SEQUENCE [LARGE SCALE GENOMIC DNA]</scope>
    <source>
        <strain evidence="10 11">DSM 19377</strain>
    </source>
</reference>
<keyword evidence="7 9" id="KW-0520">NAD</keyword>
<keyword evidence="3 9" id="KW-0547">Nucleotide-binding</keyword>
<evidence type="ECO:0000313" key="11">
    <source>
        <dbReference type="Proteomes" id="UP000295416"/>
    </source>
</evidence>
<evidence type="ECO:0000313" key="10">
    <source>
        <dbReference type="EMBL" id="TCP32055.1"/>
    </source>
</evidence>
<evidence type="ECO:0000256" key="7">
    <source>
        <dbReference type="ARBA" id="ARBA00023027"/>
    </source>
</evidence>
<protein>
    <recommendedName>
        <fullName evidence="9">NAD kinase</fullName>
        <ecNumber evidence="9">2.7.1.23</ecNumber>
    </recommendedName>
    <alternativeName>
        <fullName evidence="9">ATP-dependent NAD kinase</fullName>
    </alternativeName>
</protein>
<feature type="binding site" evidence="9">
    <location>
        <position position="186"/>
    </location>
    <ligand>
        <name>NAD(+)</name>
        <dbReference type="ChEBI" id="CHEBI:57540"/>
    </ligand>
</feature>
<evidence type="ECO:0000256" key="4">
    <source>
        <dbReference type="ARBA" id="ARBA00022777"/>
    </source>
</evidence>
<dbReference type="Pfam" id="PF20143">
    <property type="entry name" value="NAD_kinase_C"/>
    <property type="match status" value="1"/>
</dbReference>
<comment type="subcellular location">
    <subcellularLocation>
        <location evidence="9">Cytoplasm</location>
    </subcellularLocation>
</comment>